<accession>A0A1H4M3L4</accession>
<dbReference type="AlphaFoldDB" id="A0A1H4M3L4"/>
<gene>
    <name evidence="1" type="ORF">SAMN04490239_1618</name>
</gene>
<name>A0A1H4M3L4_9NOCA</name>
<reference evidence="2" key="1">
    <citation type="submission" date="2016-10" db="EMBL/GenBank/DDBJ databases">
        <authorList>
            <person name="Varghese N."/>
            <person name="Submissions S."/>
        </authorList>
    </citation>
    <scope>NUCLEOTIDE SEQUENCE [LARGE SCALE GENOMIC DNA]</scope>
    <source>
        <strain evidence="2">DSM 44498</strain>
    </source>
</reference>
<sequence length="59" mass="6485">MRVTPITALRGRILHCTDCGRWCRVSALRAGEDRCPGCERCGLLVAGTGQWFAPERHSG</sequence>
<dbReference type="EMBL" id="FNSV01000005">
    <property type="protein sequence ID" value="SEB77700.1"/>
    <property type="molecule type" value="Genomic_DNA"/>
</dbReference>
<dbReference type="RefSeq" id="WP_072951128.1">
    <property type="nucleotide sequence ID" value="NZ_FNSV01000005.1"/>
</dbReference>
<organism evidence="1 2">
    <name type="scientific">Rhodococcus koreensis</name>
    <dbReference type="NCBI Taxonomy" id="99653"/>
    <lineage>
        <taxon>Bacteria</taxon>
        <taxon>Bacillati</taxon>
        <taxon>Actinomycetota</taxon>
        <taxon>Actinomycetes</taxon>
        <taxon>Mycobacteriales</taxon>
        <taxon>Nocardiaceae</taxon>
        <taxon>Rhodococcus</taxon>
    </lineage>
</organism>
<protein>
    <submittedName>
        <fullName evidence="1">Uncharacterized protein</fullName>
    </submittedName>
</protein>
<proteinExistence type="predicted"/>
<keyword evidence="2" id="KW-1185">Reference proteome</keyword>
<evidence type="ECO:0000313" key="2">
    <source>
        <dbReference type="Proteomes" id="UP000183561"/>
    </source>
</evidence>
<evidence type="ECO:0000313" key="1">
    <source>
        <dbReference type="EMBL" id="SEB77700.1"/>
    </source>
</evidence>
<dbReference type="Proteomes" id="UP000183561">
    <property type="component" value="Unassembled WGS sequence"/>
</dbReference>